<evidence type="ECO:0000256" key="5">
    <source>
        <dbReference type="ARBA" id="ARBA00022857"/>
    </source>
</evidence>
<dbReference type="AlphaFoldDB" id="A0AAD1WIQ1"/>
<accession>A0AAD1WIQ1</accession>
<evidence type="ECO:0000313" key="9">
    <source>
        <dbReference type="EMBL" id="CAH2312743.1"/>
    </source>
</evidence>
<evidence type="ECO:0000256" key="8">
    <source>
        <dbReference type="RuleBase" id="RU361177"/>
    </source>
</evidence>
<evidence type="ECO:0000256" key="2">
    <source>
        <dbReference type="ARBA" id="ARBA00009183"/>
    </source>
</evidence>
<keyword evidence="5" id="KW-0521">NADP</keyword>
<dbReference type="PRINTS" id="PR00370">
    <property type="entry name" value="FMOXYGENASE"/>
</dbReference>
<dbReference type="InterPro" id="IPR050346">
    <property type="entry name" value="FMO-like"/>
</dbReference>
<evidence type="ECO:0000256" key="6">
    <source>
        <dbReference type="ARBA" id="ARBA00023002"/>
    </source>
</evidence>
<dbReference type="Gene3D" id="3.50.50.60">
    <property type="entry name" value="FAD/NAD(P)-binding domain"/>
    <property type="match status" value="2"/>
</dbReference>
<dbReference type="SUPFAM" id="SSF51905">
    <property type="entry name" value="FAD/NAD(P)-binding domain"/>
    <property type="match status" value="1"/>
</dbReference>
<keyword evidence="3 8" id="KW-0285">Flavoprotein</keyword>
<dbReference type="EMBL" id="OW240919">
    <property type="protein sequence ID" value="CAH2312743.1"/>
    <property type="molecule type" value="Genomic_DNA"/>
</dbReference>
<organism evidence="9 10">
    <name type="scientific">Pelobates cultripes</name>
    <name type="common">Western spadefoot toad</name>
    <dbReference type="NCBI Taxonomy" id="61616"/>
    <lineage>
        <taxon>Eukaryota</taxon>
        <taxon>Metazoa</taxon>
        <taxon>Chordata</taxon>
        <taxon>Craniata</taxon>
        <taxon>Vertebrata</taxon>
        <taxon>Euteleostomi</taxon>
        <taxon>Amphibia</taxon>
        <taxon>Batrachia</taxon>
        <taxon>Anura</taxon>
        <taxon>Pelobatoidea</taxon>
        <taxon>Pelobatidae</taxon>
        <taxon>Pelobates</taxon>
    </lineage>
</organism>
<dbReference type="Proteomes" id="UP001295444">
    <property type="component" value="Chromosome 08"/>
</dbReference>
<protein>
    <recommendedName>
        <fullName evidence="8">Flavin-containing monooxygenase</fullName>
        <ecNumber evidence="8">1.-.-.-</ecNumber>
    </recommendedName>
</protein>
<keyword evidence="10" id="KW-1185">Reference proteome</keyword>
<gene>
    <name evidence="9" type="ORF">PECUL_23A040266</name>
</gene>
<sequence>MVRRYKNQHPTINDDLPNRIMSGSIQIRSNVKEFGENNVVFDDGTEEKDIHVVVFATGYSFSFSFCDESVLNVIDNEISLYKYIFPPHLEKNTLAVIGLVQPIGAIMPISELQSRLATRVFKGLVRLPSAESMLADVEQKKQAIKKQTEDLLRGIAALHFVVWAQYTQQEHNWQPAEMLLGEGEQA</sequence>
<comment type="similarity">
    <text evidence="2 8">Belongs to the FMO family.</text>
</comment>
<dbReference type="FunFam" id="3.50.50.60:FF:000023">
    <property type="entry name" value="Dimethylaniline monooxygenase [N-oxide-forming]"/>
    <property type="match status" value="1"/>
</dbReference>
<evidence type="ECO:0000256" key="7">
    <source>
        <dbReference type="ARBA" id="ARBA00023033"/>
    </source>
</evidence>
<dbReference type="Pfam" id="PF00743">
    <property type="entry name" value="FMO-like"/>
    <property type="match status" value="1"/>
</dbReference>
<evidence type="ECO:0000256" key="4">
    <source>
        <dbReference type="ARBA" id="ARBA00022827"/>
    </source>
</evidence>
<dbReference type="GO" id="GO:0050660">
    <property type="term" value="F:flavin adenine dinucleotide binding"/>
    <property type="evidence" value="ECO:0007669"/>
    <property type="project" value="InterPro"/>
</dbReference>
<evidence type="ECO:0000256" key="1">
    <source>
        <dbReference type="ARBA" id="ARBA00001974"/>
    </source>
</evidence>
<keyword evidence="4 8" id="KW-0274">FAD</keyword>
<dbReference type="InterPro" id="IPR020946">
    <property type="entry name" value="Flavin_mOase-like"/>
</dbReference>
<dbReference type="FunFam" id="3.50.50.60:FF:000065">
    <property type="entry name" value="Dimethylaniline monooxygenase [N-oxide-forming]"/>
    <property type="match status" value="1"/>
</dbReference>
<dbReference type="InterPro" id="IPR036188">
    <property type="entry name" value="FAD/NAD-bd_sf"/>
</dbReference>
<name>A0AAD1WIQ1_PELCU</name>
<keyword evidence="6 8" id="KW-0560">Oxidoreductase</keyword>
<dbReference type="EC" id="1.-.-.-" evidence="8"/>
<comment type="cofactor">
    <cofactor evidence="1 8">
        <name>FAD</name>
        <dbReference type="ChEBI" id="CHEBI:57692"/>
    </cofactor>
</comment>
<keyword evidence="7 8" id="KW-0503">Monooxygenase</keyword>
<dbReference type="PANTHER" id="PTHR23023">
    <property type="entry name" value="DIMETHYLANILINE MONOOXYGENASE"/>
    <property type="match status" value="1"/>
</dbReference>
<proteinExistence type="inferred from homology"/>
<dbReference type="InterPro" id="IPR000960">
    <property type="entry name" value="Flavin_mOase"/>
</dbReference>
<dbReference type="GO" id="GO:0004499">
    <property type="term" value="F:N,N-dimethylaniline monooxygenase activity"/>
    <property type="evidence" value="ECO:0007669"/>
    <property type="project" value="InterPro"/>
</dbReference>
<evidence type="ECO:0000256" key="3">
    <source>
        <dbReference type="ARBA" id="ARBA00022630"/>
    </source>
</evidence>
<dbReference type="GO" id="GO:0050661">
    <property type="term" value="F:NADP binding"/>
    <property type="evidence" value="ECO:0007669"/>
    <property type="project" value="InterPro"/>
</dbReference>
<evidence type="ECO:0000313" key="10">
    <source>
        <dbReference type="Proteomes" id="UP001295444"/>
    </source>
</evidence>
<reference evidence="9" key="1">
    <citation type="submission" date="2022-03" db="EMBL/GenBank/DDBJ databases">
        <authorList>
            <person name="Alioto T."/>
            <person name="Alioto T."/>
            <person name="Gomez Garrido J."/>
        </authorList>
    </citation>
    <scope>NUCLEOTIDE SEQUENCE</scope>
</reference>